<sequence>MHNGGNKLEVYILLTDTGTLFTKMIKMFTRDQLNHASISFSQTLDKTYSFGRKKPANPFIGGFVEENLNCKLFNRATCAVYKCQISSDDYEKMIEFVQQIEEEQQQYKYNFLGLFSVLLKKEWNRGNAYFCSEFVATTLKQGGISIKSKPANLVKPKDIIYSGQFQCIYEGQLRNYPSLNNIKTFVTKTKRESKFFHIDTLCIKLAKSIVS</sequence>
<protein>
    <submittedName>
        <fullName evidence="1">Uncharacterized protein</fullName>
    </submittedName>
</protein>
<organism evidence="1 2">
    <name type="scientific">Lederbergia graminis</name>
    <dbReference type="NCBI Taxonomy" id="735518"/>
    <lineage>
        <taxon>Bacteria</taxon>
        <taxon>Bacillati</taxon>
        <taxon>Bacillota</taxon>
        <taxon>Bacilli</taxon>
        <taxon>Bacillales</taxon>
        <taxon>Bacillaceae</taxon>
        <taxon>Lederbergia</taxon>
    </lineage>
</organism>
<accession>A0ABW0LJL3</accession>
<dbReference type="Proteomes" id="UP001596147">
    <property type="component" value="Unassembled WGS sequence"/>
</dbReference>
<dbReference type="Gene3D" id="3.90.1720.10">
    <property type="entry name" value="endopeptidase domain like (from Nostoc punctiforme)"/>
    <property type="match status" value="1"/>
</dbReference>
<dbReference type="EMBL" id="JBHSMC010000013">
    <property type="protein sequence ID" value="MFC5464976.1"/>
    <property type="molecule type" value="Genomic_DNA"/>
</dbReference>
<dbReference type="SUPFAM" id="SSF54001">
    <property type="entry name" value="Cysteine proteinases"/>
    <property type="match status" value="1"/>
</dbReference>
<proteinExistence type="predicted"/>
<gene>
    <name evidence="1" type="ORF">ACFPM4_09445</name>
</gene>
<keyword evidence="2" id="KW-1185">Reference proteome</keyword>
<dbReference type="InterPro" id="IPR038765">
    <property type="entry name" value="Papain-like_cys_pep_sf"/>
</dbReference>
<reference evidence="2" key="1">
    <citation type="journal article" date="2019" name="Int. J. Syst. Evol. Microbiol.">
        <title>The Global Catalogue of Microorganisms (GCM) 10K type strain sequencing project: providing services to taxonomists for standard genome sequencing and annotation.</title>
        <authorList>
            <consortium name="The Broad Institute Genomics Platform"/>
            <consortium name="The Broad Institute Genome Sequencing Center for Infectious Disease"/>
            <person name="Wu L."/>
            <person name="Ma J."/>
        </authorList>
    </citation>
    <scope>NUCLEOTIDE SEQUENCE [LARGE SCALE GENOMIC DNA]</scope>
    <source>
        <strain evidence="2">CGMCC 1.12237</strain>
    </source>
</reference>
<evidence type="ECO:0000313" key="1">
    <source>
        <dbReference type="EMBL" id="MFC5464976.1"/>
    </source>
</evidence>
<name>A0ABW0LJL3_9BACI</name>
<comment type="caution">
    <text evidence="1">The sequence shown here is derived from an EMBL/GenBank/DDBJ whole genome shotgun (WGS) entry which is preliminary data.</text>
</comment>
<dbReference type="RefSeq" id="WP_382350641.1">
    <property type="nucleotide sequence ID" value="NZ_JBHSMC010000013.1"/>
</dbReference>
<evidence type="ECO:0000313" key="2">
    <source>
        <dbReference type="Proteomes" id="UP001596147"/>
    </source>
</evidence>